<dbReference type="PANTHER" id="PTHR30213:SF0">
    <property type="entry name" value="UPF0761 MEMBRANE PROTEIN YIHY"/>
    <property type="match status" value="1"/>
</dbReference>
<feature type="transmembrane region" description="Helical" evidence="6">
    <location>
        <begin position="25"/>
        <end position="46"/>
    </location>
</feature>
<dbReference type="EMBL" id="CP021422">
    <property type="protein sequence ID" value="ASB39220.1"/>
    <property type="molecule type" value="Genomic_DNA"/>
</dbReference>
<organism evidence="8 10">
    <name type="scientific">Acutalibacter muris</name>
    <dbReference type="NCBI Taxonomy" id="1796620"/>
    <lineage>
        <taxon>Bacteria</taxon>
        <taxon>Bacillati</taxon>
        <taxon>Bacillota</taxon>
        <taxon>Clostridia</taxon>
        <taxon>Eubacteriales</taxon>
        <taxon>Acutalibacteraceae</taxon>
        <taxon>Acutalibacter</taxon>
    </lineage>
</organism>
<keyword evidence="9" id="KW-1185">Reference proteome</keyword>
<protein>
    <submittedName>
        <fullName evidence="8">YihY/virulence factor BrkB family protein</fullName>
    </submittedName>
</protein>
<evidence type="ECO:0000256" key="6">
    <source>
        <dbReference type="SAM" id="Phobius"/>
    </source>
</evidence>
<reference evidence="7" key="1">
    <citation type="journal article" date="2017" name="Genome Announc.">
        <title>High-Quality Whole-Genome Sequences of the Oligo-Mouse-Microbiota Bacterial Community.</title>
        <authorList>
            <person name="Garzetti D."/>
            <person name="Brugiroux S."/>
            <person name="Bunk B."/>
            <person name="Pukall R."/>
            <person name="McCoy K.D."/>
            <person name="Macpherson A.J."/>
            <person name="Stecher B."/>
        </authorList>
    </citation>
    <scope>NUCLEOTIDE SEQUENCE</scope>
    <source>
        <strain evidence="7">KB18</strain>
    </source>
</reference>
<keyword evidence="4 6" id="KW-1133">Transmembrane helix</keyword>
<keyword evidence="2" id="KW-1003">Cell membrane</keyword>
<dbReference type="Proteomes" id="UP000596035">
    <property type="component" value="Chromosome"/>
</dbReference>
<dbReference type="AlphaFoldDB" id="A0A1Z2XLB0"/>
<evidence type="ECO:0000256" key="4">
    <source>
        <dbReference type="ARBA" id="ARBA00022989"/>
    </source>
</evidence>
<evidence type="ECO:0000256" key="1">
    <source>
        <dbReference type="ARBA" id="ARBA00004651"/>
    </source>
</evidence>
<reference evidence="9" key="2">
    <citation type="submission" date="2017-05" db="EMBL/GenBank/DDBJ databases">
        <title>Improved OligoMM genomes.</title>
        <authorList>
            <person name="Garzetti D."/>
        </authorList>
    </citation>
    <scope>NUCLEOTIDE SEQUENCE [LARGE SCALE GENOMIC DNA]</scope>
    <source>
        <strain evidence="9">KB18</strain>
    </source>
</reference>
<evidence type="ECO:0000256" key="3">
    <source>
        <dbReference type="ARBA" id="ARBA00022692"/>
    </source>
</evidence>
<dbReference type="InterPro" id="IPR017039">
    <property type="entry name" value="Virul_fac_BrkB"/>
</dbReference>
<dbReference type="GO" id="GO:0005886">
    <property type="term" value="C:plasma membrane"/>
    <property type="evidence" value="ECO:0007669"/>
    <property type="project" value="UniProtKB-SubCell"/>
</dbReference>
<feature type="transmembrane region" description="Helical" evidence="6">
    <location>
        <begin position="128"/>
        <end position="157"/>
    </location>
</feature>
<reference evidence="8 10" key="3">
    <citation type="submission" date="2020-11" db="EMBL/GenBank/DDBJ databases">
        <title>Closed and high quality bacterial genomes of the OMM12 community.</title>
        <authorList>
            <person name="Marbouty M."/>
            <person name="Lamy-Besnier Q."/>
            <person name="Debarbieux L."/>
            <person name="Koszul R."/>
        </authorList>
    </citation>
    <scope>NUCLEOTIDE SEQUENCE [LARGE SCALE GENOMIC DNA]</scope>
    <source>
        <strain evidence="8 10">KB18</strain>
    </source>
</reference>
<evidence type="ECO:0000256" key="5">
    <source>
        <dbReference type="ARBA" id="ARBA00023136"/>
    </source>
</evidence>
<dbReference type="Pfam" id="PF03631">
    <property type="entry name" value="Virul_fac_BrkB"/>
    <property type="match status" value="1"/>
</dbReference>
<dbReference type="PIRSF" id="PIRSF035875">
    <property type="entry name" value="RNase_BN"/>
    <property type="match status" value="1"/>
</dbReference>
<evidence type="ECO:0000313" key="7">
    <source>
        <dbReference type="EMBL" id="ASB39220.1"/>
    </source>
</evidence>
<dbReference type="PANTHER" id="PTHR30213">
    <property type="entry name" value="INNER MEMBRANE PROTEIN YHJD"/>
    <property type="match status" value="1"/>
</dbReference>
<gene>
    <name evidence="7" type="ORF">ADH66_00250</name>
    <name evidence="8" type="ORF">I5Q82_10245</name>
</gene>
<dbReference type="NCBIfam" id="TIGR00765">
    <property type="entry name" value="yihY_not_rbn"/>
    <property type="match status" value="1"/>
</dbReference>
<feature type="transmembrane region" description="Helical" evidence="6">
    <location>
        <begin position="84"/>
        <end position="107"/>
    </location>
</feature>
<sequence length="299" mass="33939">MWAFIKKQVLWFMDRITRDRLDSSAAHSAFFLITSFLPFLAFLLTLMQRIHFSSGVTMIEAALNLLPEAFSAALGEIIPSPIEASGVLPVAVIAAVWSSSMGMVAIIKGLDHIYEVEQPRNYILLRAMAVVYVVALAVVLIVAAVLLVFGTTIYRAIQDRWPLVAALLINFKSLVSFVMLFVFFALLYSFVPRRRVKLRHNLLGAVFGAGGWVLFSYFFSLFVENFSNFSIYGSLATLVIMMFWLFFCMYILFLGGEVSMWLERSGVREDIKALLRGRPKRYKIRRPQTKATVEKEETE</sequence>
<proteinExistence type="predicted"/>
<feature type="transmembrane region" description="Helical" evidence="6">
    <location>
        <begin position="202"/>
        <end position="223"/>
    </location>
</feature>
<evidence type="ECO:0000313" key="10">
    <source>
        <dbReference type="Proteomes" id="UP000596035"/>
    </source>
</evidence>
<feature type="transmembrane region" description="Helical" evidence="6">
    <location>
        <begin position="163"/>
        <end position="190"/>
    </location>
</feature>
<dbReference type="EMBL" id="CP065321">
    <property type="protein sequence ID" value="QQR28509.1"/>
    <property type="molecule type" value="Genomic_DNA"/>
</dbReference>
<evidence type="ECO:0000256" key="2">
    <source>
        <dbReference type="ARBA" id="ARBA00022475"/>
    </source>
</evidence>
<evidence type="ECO:0000313" key="9">
    <source>
        <dbReference type="Proteomes" id="UP000196710"/>
    </source>
</evidence>
<keyword evidence="5 6" id="KW-0472">Membrane</keyword>
<feature type="transmembrane region" description="Helical" evidence="6">
    <location>
        <begin position="229"/>
        <end position="254"/>
    </location>
</feature>
<dbReference type="KEGG" id="amur:ADH66_00250"/>
<dbReference type="Proteomes" id="UP000196710">
    <property type="component" value="Chromosome"/>
</dbReference>
<name>A0A1Z2XLB0_9FIRM</name>
<comment type="subcellular location">
    <subcellularLocation>
        <location evidence="1">Cell membrane</location>
        <topology evidence="1">Multi-pass membrane protein</topology>
    </subcellularLocation>
</comment>
<dbReference type="RefSeq" id="WP_066537193.1">
    <property type="nucleotide sequence ID" value="NZ_CP021422.1"/>
</dbReference>
<accession>A0A1Z2XLB0</accession>
<evidence type="ECO:0000313" key="8">
    <source>
        <dbReference type="EMBL" id="QQR28509.1"/>
    </source>
</evidence>
<keyword evidence="3 6" id="KW-0812">Transmembrane</keyword>